<dbReference type="STRING" id="505317.OA57_08850"/>
<reference evidence="2 3" key="1">
    <citation type="submission" date="2014-11" db="EMBL/GenBank/DDBJ databases">
        <title>Draft genome sequence of Chelonobacter oris 1662T, associated with respiratory disease in Hermann's Tortoises.</title>
        <authorList>
            <person name="Kudirkiene E."/>
            <person name="Hansen M.J."/>
            <person name="Bojesen A.M."/>
        </authorList>
    </citation>
    <scope>NUCLEOTIDE SEQUENCE [LARGE SCALE GENOMIC DNA]</scope>
    <source>
        <strain evidence="2 3">1662</strain>
    </source>
</reference>
<dbReference type="InterPro" id="IPR020511">
    <property type="entry name" value="Uncharacterised_HI0941"/>
</dbReference>
<evidence type="ECO:0000313" key="3">
    <source>
        <dbReference type="Proteomes" id="UP000030380"/>
    </source>
</evidence>
<dbReference type="Pfam" id="PF17344">
    <property type="entry name" value="DUF5374"/>
    <property type="match status" value="1"/>
</dbReference>
<proteinExistence type="predicted"/>
<protein>
    <submittedName>
        <fullName evidence="2">Uncharacterized protein</fullName>
    </submittedName>
</protein>
<evidence type="ECO:0000313" key="2">
    <source>
        <dbReference type="EMBL" id="KGQ69744.1"/>
    </source>
</evidence>
<dbReference type="Proteomes" id="UP000030380">
    <property type="component" value="Unassembled WGS sequence"/>
</dbReference>
<keyword evidence="3" id="KW-1185">Reference proteome</keyword>
<dbReference type="RefSeq" id="WP_034616548.1">
    <property type="nucleotide sequence ID" value="NZ_JSUM01000014.1"/>
</dbReference>
<evidence type="ECO:0000256" key="1">
    <source>
        <dbReference type="SAM" id="Phobius"/>
    </source>
</evidence>
<comment type="caution">
    <text evidence="2">The sequence shown here is derived from an EMBL/GenBank/DDBJ whole genome shotgun (WGS) entry which is preliminary data.</text>
</comment>
<dbReference type="AlphaFoldDB" id="A0A0A3B838"/>
<keyword evidence="1" id="KW-0472">Membrane</keyword>
<accession>A0A0A3B838</accession>
<keyword evidence="1" id="KW-1133">Transmembrane helix</keyword>
<gene>
    <name evidence="2" type="ORF">OA57_08850</name>
</gene>
<sequence length="109" mass="12734">MILIRYKRNGCHYRKGAGLVAVLFTLMLFSIMLSGLSRWLSAQQRDGVQSYQRYQALLLAQNQLARQRLGLECETQYRQNQLVFQIDCHGKQVKVRFVWGEVILSAEKR</sequence>
<organism evidence="2 3">
    <name type="scientific">Chelonobacter oris</name>
    <dbReference type="NCBI Taxonomy" id="505317"/>
    <lineage>
        <taxon>Bacteria</taxon>
        <taxon>Pseudomonadati</taxon>
        <taxon>Pseudomonadota</taxon>
        <taxon>Gammaproteobacteria</taxon>
        <taxon>Pasteurellales</taxon>
        <taxon>Pasteurellaceae</taxon>
        <taxon>Chelonobacter</taxon>
    </lineage>
</organism>
<dbReference type="EMBL" id="JSUM01000014">
    <property type="protein sequence ID" value="KGQ69744.1"/>
    <property type="molecule type" value="Genomic_DNA"/>
</dbReference>
<feature type="transmembrane region" description="Helical" evidence="1">
    <location>
        <begin position="20"/>
        <end position="40"/>
    </location>
</feature>
<dbReference type="OrthoDB" id="5690717at2"/>
<keyword evidence="1" id="KW-0812">Transmembrane</keyword>
<name>A0A0A3B838_9PAST</name>